<proteinExistence type="predicted"/>
<sequence>MDPSTTPPSSKRLA</sequence>
<name>A6HS50_RAT</name>
<organism evidence="1 2">
    <name type="scientific">Rattus norvegicus</name>
    <name type="common">Rat</name>
    <dbReference type="NCBI Taxonomy" id="10116"/>
    <lineage>
        <taxon>Eukaryota</taxon>
        <taxon>Metazoa</taxon>
        <taxon>Chordata</taxon>
        <taxon>Craniata</taxon>
        <taxon>Vertebrata</taxon>
        <taxon>Euteleostomi</taxon>
        <taxon>Mammalia</taxon>
        <taxon>Eutheria</taxon>
        <taxon>Euarchontoglires</taxon>
        <taxon>Glires</taxon>
        <taxon>Rodentia</taxon>
        <taxon>Myomorpha</taxon>
        <taxon>Muroidea</taxon>
        <taxon>Muridae</taxon>
        <taxon>Murinae</taxon>
        <taxon>Rattus</taxon>
    </lineage>
</organism>
<gene>
    <name evidence="1" type="ORF">rCG_59447</name>
</gene>
<accession>A6HS50</accession>
<protein>
    <submittedName>
        <fullName evidence="1">RCG59447</fullName>
    </submittedName>
</protein>
<reference evidence="1 2" key="1">
    <citation type="submission" date="2005-09" db="EMBL/GenBank/DDBJ databases">
        <authorList>
            <person name="Mural R.J."/>
            <person name="Li P.W."/>
            <person name="Adams M.D."/>
            <person name="Amanatides P.G."/>
            <person name="Baden-Tillson H."/>
            <person name="Barnstead M."/>
            <person name="Chin S.H."/>
            <person name="Dew I."/>
            <person name="Evans C.A."/>
            <person name="Ferriera S."/>
            <person name="Flanigan M."/>
            <person name="Fosler C."/>
            <person name="Glodek A."/>
            <person name="Gu Z."/>
            <person name="Holt R.A."/>
            <person name="Jennings D."/>
            <person name="Kraft C.L."/>
            <person name="Lu F."/>
            <person name="Nguyen T."/>
            <person name="Nusskern D.R."/>
            <person name="Pfannkoch C.M."/>
            <person name="Sitter C."/>
            <person name="Sutton G.G."/>
            <person name="Venter J.C."/>
            <person name="Wang Z."/>
            <person name="Woodage T."/>
            <person name="Zheng X.H."/>
            <person name="Zhong F."/>
        </authorList>
    </citation>
    <scope>NUCLEOTIDE SEQUENCE [LARGE SCALE GENOMIC DNA]</scope>
    <source>
        <strain>BN</strain>
        <strain evidence="2">Sprague-Dawley</strain>
    </source>
</reference>
<evidence type="ECO:0000313" key="2">
    <source>
        <dbReference type="Proteomes" id="UP000234681"/>
    </source>
</evidence>
<dbReference type="EMBL" id="CH473950">
    <property type="protein sequence ID" value="EDM16022.1"/>
    <property type="molecule type" value="Genomic_DNA"/>
</dbReference>
<dbReference type="Proteomes" id="UP000234681">
    <property type="component" value="Chromosome 7"/>
</dbReference>
<evidence type="ECO:0000313" key="1">
    <source>
        <dbReference type="EMBL" id="EDM16022.1"/>
    </source>
</evidence>